<dbReference type="PANTHER" id="PTHR46806">
    <property type="entry name" value="F5/8 TYPE C DOMAIN-CONTAINING PROTEIN"/>
    <property type="match status" value="1"/>
</dbReference>
<keyword evidence="6" id="KW-1015">Disulfide bond</keyword>
<dbReference type="SUPFAM" id="SSF49785">
    <property type="entry name" value="Galactose-binding domain-like"/>
    <property type="match status" value="1"/>
</dbReference>
<reference evidence="8 10" key="2">
    <citation type="journal article" date="2013" name="Nature">
        <title>Insights into bilaterian evolution from three spiralian genomes.</title>
        <authorList>
            <person name="Simakov O."/>
            <person name="Marletaz F."/>
            <person name="Cho S.J."/>
            <person name="Edsinger-Gonzales E."/>
            <person name="Havlak P."/>
            <person name="Hellsten U."/>
            <person name="Kuo D.H."/>
            <person name="Larsson T."/>
            <person name="Lv J."/>
            <person name="Arendt D."/>
            <person name="Savage R."/>
            <person name="Osoegawa K."/>
            <person name="de Jong P."/>
            <person name="Grimwood J."/>
            <person name="Chapman J.A."/>
            <person name="Shapiro H."/>
            <person name="Aerts A."/>
            <person name="Otillar R.P."/>
            <person name="Terry A.Y."/>
            <person name="Boore J.L."/>
            <person name="Grigoriev I.V."/>
            <person name="Lindberg D.R."/>
            <person name="Seaver E.C."/>
            <person name="Weisblat D.A."/>
            <person name="Putnam N.H."/>
            <person name="Rokhsar D.S."/>
        </authorList>
    </citation>
    <scope>NUCLEOTIDE SEQUENCE</scope>
    <source>
        <strain evidence="8 10">I ESC-2004</strain>
    </source>
</reference>
<sequence length="263" mass="29529">IGWYPAWHSIISSWIEVDLLENKWIGGVITWGCHSQFFMESFLLRYLAEGSGETWTYYADNEGNTTFIAGRDSRQPVLNDIKGNIFARYVRLYPKDFNGYPALRWELLGCVKYILPYSSPDFNPATAACGITSEHCIHATNARIRFNYKGLITQSRAANLVLSGKLLSCNNISMTIGIETGMIGCAVVYGMCEMAAEDDKCHVACQLNDRQVAQPFNLLLMINGDYDMELCTVQADLSPWKPGRSVIGDWDSFLHTISHAEIV</sequence>
<evidence type="ECO:0000256" key="6">
    <source>
        <dbReference type="ARBA" id="ARBA00023157"/>
    </source>
</evidence>
<dbReference type="PROSITE" id="PS50022">
    <property type="entry name" value="FA58C_3"/>
    <property type="match status" value="1"/>
</dbReference>
<evidence type="ECO:0000256" key="3">
    <source>
        <dbReference type="ARBA" id="ARBA00022525"/>
    </source>
</evidence>
<dbReference type="GO" id="GO:0012505">
    <property type="term" value="C:endomembrane system"/>
    <property type="evidence" value="ECO:0007669"/>
    <property type="project" value="UniProtKB-SubCell"/>
</dbReference>
<dbReference type="PROSITE" id="PS01286">
    <property type="entry name" value="FA58C_2"/>
    <property type="match status" value="1"/>
</dbReference>
<dbReference type="STRING" id="283909.R7V2U2"/>
<dbReference type="EMBL" id="KB295660">
    <property type="protein sequence ID" value="ELU12797.1"/>
    <property type="molecule type" value="Genomic_DNA"/>
</dbReference>
<dbReference type="HOGENOM" id="CLU_053033_0_0_1"/>
<comment type="subcellular location">
    <subcellularLocation>
        <location evidence="1">Endomembrane system</location>
        <topology evidence="1">Peripheral membrane protein</topology>
    </subcellularLocation>
    <subcellularLocation>
        <location evidence="2">Secreted</location>
    </subcellularLocation>
</comment>
<organism evidence="8">
    <name type="scientific">Capitella teleta</name>
    <name type="common">Polychaete worm</name>
    <dbReference type="NCBI Taxonomy" id="283909"/>
    <lineage>
        <taxon>Eukaryota</taxon>
        <taxon>Metazoa</taxon>
        <taxon>Spiralia</taxon>
        <taxon>Lophotrochozoa</taxon>
        <taxon>Annelida</taxon>
        <taxon>Polychaeta</taxon>
        <taxon>Sedentaria</taxon>
        <taxon>Scolecida</taxon>
        <taxon>Capitellidae</taxon>
        <taxon>Capitella</taxon>
    </lineage>
</organism>
<dbReference type="InterPro" id="IPR000421">
    <property type="entry name" value="FA58C"/>
</dbReference>
<evidence type="ECO:0000259" key="7">
    <source>
        <dbReference type="PROSITE" id="PS50022"/>
    </source>
</evidence>
<dbReference type="OrthoDB" id="5960099at2759"/>
<dbReference type="Proteomes" id="UP000014760">
    <property type="component" value="Unassembled WGS sequence"/>
</dbReference>
<protein>
    <recommendedName>
        <fullName evidence="7">F5/8 type C domain-containing protein</fullName>
    </recommendedName>
</protein>
<feature type="domain" description="F5/8 type C" evidence="7">
    <location>
        <begin position="1"/>
        <end position="110"/>
    </location>
</feature>
<dbReference type="GO" id="GO:0038023">
    <property type="term" value="F:signaling receptor activity"/>
    <property type="evidence" value="ECO:0007669"/>
    <property type="project" value="TreeGrafter"/>
</dbReference>
<evidence type="ECO:0000256" key="1">
    <source>
        <dbReference type="ARBA" id="ARBA00004184"/>
    </source>
</evidence>
<evidence type="ECO:0000313" key="10">
    <source>
        <dbReference type="Proteomes" id="UP000014760"/>
    </source>
</evidence>
<accession>R7V2U2</accession>
<keyword evidence="4" id="KW-0130">Cell adhesion</keyword>
<keyword evidence="5" id="KW-0472">Membrane</keyword>
<dbReference type="EnsemblMetazoa" id="CapteT206274">
    <property type="protein sequence ID" value="CapteP206274"/>
    <property type="gene ID" value="CapteG206274"/>
</dbReference>
<evidence type="ECO:0000256" key="5">
    <source>
        <dbReference type="ARBA" id="ARBA00023136"/>
    </source>
</evidence>
<dbReference type="GO" id="GO:0007155">
    <property type="term" value="P:cell adhesion"/>
    <property type="evidence" value="ECO:0007669"/>
    <property type="project" value="UniProtKB-KW"/>
</dbReference>
<gene>
    <name evidence="8" type="ORF">CAPTEDRAFT_206274</name>
</gene>
<proteinExistence type="predicted"/>
<evidence type="ECO:0000256" key="2">
    <source>
        <dbReference type="ARBA" id="ARBA00004613"/>
    </source>
</evidence>
<dbReference type="Pfam" id="PF00754">
    <property type="entry name" value="F5_F8_type_C"/>
    <property type="match status" value="1"/>
</dbReference>
<dbReference type="InterPro" id="IPR050633">
    <property type="entry name" value="Neuropilin_MCO_CoagFactor"/>
</dbReference>
<keyword evidence="10" id="KW-1185">Reference proteome</keyword>
<reference evidence="9" key="3">
    <citation type="submission" date="2015-06" db="UniProtKB">
        <authorList>
            <consortium name="EnsemblMetazoa"/>
        </authorList>
    </citation>
    <scope>IDENTIFICATION</scope>
</reference>
<feature type="non-terminal residue" evidence="8">
    <location>
        <position position="1"/>
    </location>
</feature>
<dbReference type="GO" id="GO:0005886">
    <property type="term" value="C:plasma membrane"/>
    <property type="evidence" value="ECO:0007669"/>
    <property type="project" value="TreeGrafter"/>
</dbReference>
<evidence type="ECO:0000256" key="4">
    <source>
        <dbReference type="ARBA" id="ARBA00022889"/>
    </source>
</evidence>
<dbReference type="AlphaFoldDB" id="R7V2U2"/>
<evidence type="ECO:0000313" key="8">
    <source>
        <dbReference type="EMBL" id="ELU12797.1"/>
    </source>
</evidence>
<keyword evidence="3" id="KW-0964">Secreted</keyword>
<dbReference type="Gene3D" id="2.60.120.260">
    <property type="entry name" value="Galactose-binding domain-like"/>
    <property type="match status" value="1"/>
</dbReference>
<reference evidence="10" key="1">
    <citation type="submission" date="2012-12" db="EMBL/GenBank/DDBJ databases">
        <authorList>
            <person name="Hellsten U."/>
            <person name="Grimwood J."/>
            <person name="Chapman J.A."/>
            <person name="Shapiro H."/>
            <person name="Aerts A."/>
            <person name="Otillar R.P."/>
            <person name="Terry A.Y."/>
            <person name="Boore J.L."/>
            <person name="Simakov O."/>
            <person name="Marletaz F."/>
            <person name="Cho S.-J."/>
            <person name="Edsinger-Gonzales E."/>
            <person name="Havlak P."/>
            <person name="Kuo D.-H."/>
            <person name="Larsson T."/>
            <person name="Lv J."/>
            <person name="Arendt D."/>
            <person name="Savage R."/>
            <person name="Osoegawa K."/>
            <person name="de Jong P."/>
            <person name="Lindberg D.R."/>
            <person name="Seaver E.C."/>
            <person name="Weisblat D.A."/>
            <person name="Putnam N.H."/>
            <person name="Grigoriev I.V."/>
            <person name="Rokhsar D.S."/>
        </authorList>
    </citation>
    <scope>NUCLEOTIDE SEQUENCE</scope>
    <source>
        <strain evidence="10">I ESC-2004</strain>
    </source>
</reference>
<name>R7V2U2_CAPTE</name>
<dbReference type="InterPro" id="IPR008979">
    <property type="entry name" value="Galactose-bd-like_sf"/>
</dbReference>
<dbReference type="PANTHER" id="PTHR46806:SF5">
    <property type="entry name" value="F5_8 TYPE C DOMAIN-CONTAINING PROTEIN"/>
    <property type="match status" value="1"/>
</dbReference>
<evidence type="ECO:0000313" key="9">
    <source>
        <dbReference type="EnsemblMetazoa" id="CapteP206274"/>
    </source>
</evidence>
<dbReference type="EMBL" id="AMQN01039653">
    <property type="status" value="NOT_ANNOTATED_CDS"/>
    <property type="molecule type" value="Genomic_DNA"/>
</dbReference>
<dbReference type="GO" id="GO:0005576">
    <property type="term" value="C:extracellular region"/>
    <property type="evidence" value="ECO:0007669"/>
    <property type="project" value="UniProtKB-SubCell"/>
</dbReference>